<dbReference type="AlphaFoldDB" id="A0A0A9BLK4"/>
<dbReference type="EMBL" id="GBRH01237783">
    <property type="protein sequence ID" value="JAD60112.1"/>
    <property type="molecule type" value="Transcribed_RNA"/>
</dbReference>
<reference evidence="1" key="1">
    <citation type="submission" date="2014-09" db="EMBL/GenBank/DDBJ databases">
        <authorList>
            <person name="Magalhaes I.L.F."/>
            <person name="Oliveira U."/>
            <person name="Santos F.R."/>
            <person name="Vidigal T.H.D.A."/>
            <person name="Brescovit A.D."/>
            <person name="Santos A.J."/>
        </authorList>
    </citation>
    <scope>NUCLEOTIDE SEQUENCE</scope>
    <source>
        <tissue evidence="1">Shoot tissue taken approximately 20 cm above the soil surface</tissue>
    </source>
</reference>
<accession>A0A0A9BLK4</accession>
<sequence length="33" mass="3701">MDTILLYKDIATASFRTDSPKTSAYRFVSMPSS</sequence>
<evidence type="ECO:0000313" key="1">
    <source>
        <dbReference type="EMBL" id="JAD60112.1"/>
    </source>
</evidence>
<protein>
    <submittedName>
        <fullName evidence="1">Uncharacterized protein</fullName>
    </submittedName>
</protein>
<proteinExistence type="predicted"/>
<name>A0A0A9BLK4_ARUDO</name>
<reference evidence="1" key="2">
    <citation type="journal article" date="2015" name="Data Brief">
        <title>Shoot transcriptome of the giant reed, Arundo donax.</title>
        <authorList>
            <person name="Barrero R.A."/>
            <person name="Guerrero F.D."/>
            <person name="Moolhuijzen P."/>
            <person name="Goolsby J.A."/>
            <person name="Tidwell J."/>
            <person name="Bellgard S.E."/>
            <person name="Bellgard M.I."/>
        </authorList>
    </citation>
    <scope>NUCLEOTIDE SEQUENCE</scope>
    <source>
        <tissue evidence="1">Shoot tissue taken approximately 20 cm above the soil surface</tissue>
    </source>
</reference>
<organism evidence="1">
    <name type="scientific">Arundo donax</name>
    <name type="common">Giant reed</name>
    <name type="synonym">Donax arundinaceus</name>
    <dbReference type="NCBI Taxonomy" id="35708"/>
    <lineage>
        <taxon>Eukaryota</taxon>
        <taxon>Viridiplantae</taxon>
        <taxon>Streptophyta</taxon>
        <taxon>Embryophyta</taxon>
        <taxon>Tracheophyta</taxon>
        <taxon>Spermatophyta</taxon>
        <taxon>Magnoliopsida</taxon>
        <taxon>Liliopsida</taxon>
        <taxon>Poales</taxon>
        <taxon>Poaceae</taxon>
        <taxon>PACMAD clade</taxon>
        <taxon>Arundinoideae</taxon>
        <taxon>Arundineae</taxon>
        <taxon>Arundo</taxon>
    </lineage>
</organism>